<dbReference type="PANTHER" id="PTHR30349:SF64">
    <property type="entry name" value="PROPHAGE INTEGRASE INTD-RELATED"/>
    <property type="match status" value="1"/>
</dbReference>
<dbReference type="PANTHER" id="PTHR30349">
    <property type="entry name" value="PHAGE INTEGRASE-RELATED"/>
    <property type="match status" value="1"/>
</dbReference>
<name>A0A523UND6_UNCT6</name>
<dbReference type="GO" id="GO:0003677">
    <property type="term" value="F:DNA binding"/>
    <property type="evidence" value="ECO:0007669"/>
    <property type="project" value="UniProtKB-UniRule"/>
</dbReference>
<comment type="caution">
    <text evidence="7">The sequence shown here is derived from an EMBL/GenBank/DDBJ whole genome shotgun (WGS) entry which is preliminary data.</text>
</comment>
<dbReference type="Gene3D" id="1.10.443.10">
    <property type="entry name" value="Intergrase catalytic core"/>
    <property type="match status" value="1"/>
</dbReference>
<dbReference type="GO" id="GO:0006310">
    <property type="term" value="P:DNA recombination"/>
    <property type="evidence" value="ECO:0007669"/>
    <property type="project" value="UniProtKB-KW"/>
</dbReference>
<keyword evidence="3" id="KW-0233">DNA recombination</keyword>
<dbReference type="InterPro" id="IPR044068">
    <property type="entry name" value="CB"/>
</dbReference>
<dbReference type="InterPro" id="IPR013762">
    <property type="entry name" value="Integrase-like_cat_sf"/>
</dbReference>
<dbReference type="AlphaFoldDB" id="A0A523UND6"/>
<keyword evidence="2 4" id="KW-0238">DNA-binding</keyword>
<proteinExistence type="inferred from homology"/>
<evidence type="ECO:0000313" key="7">
    <source>
        <dbReference type="EMBL" id="TET44038.1"/>
    </source>
</evidence>
<organism evidence="7 8">
    <name type="scientific">candidate division TA06 bacterium</name>
    <dbReference type="NCBI Taxonomy" id="2250710"/>
    <lineage>
        <taxon>Bacteria</taxon>
        <taxon>Bacteria division TA06</taxon>
    </lineage>
</organism>
<evidence type="ECO:0000256" key="3">
    <source>
        <dbReference type="ARBA" id="ARBA00023172"/>
    </source>
</evidence>
<dbReference type="Pfam" id="PF24624">
    <property type="entry name" value="Int_N"/>
    <property type="match status" value="1"/>
</dbReference>
<protein>
    <submittedName>
        <fullName evidence="7">Site-specific integrase</fullName>
    </submittedName>
</protein>
<gene>
    <name evidence="7" type="ORF">E3J62_11410</name>
</gene>
<accession>A0A523UND6</accession>
<dbReference type="CDD" id="cd00796">
    <property type="entry name" value="INT_Rci_Hp1_C"/>
    <property type="match status" value="1"/>
</dbReference>
<dbReference type="InterPro" id="IPR002104">
    <property type="entry name" value="Integrase_catalytic"/>
</dbReference>
<feature type="domain" description="Tyr recombinase" evidence="5">
    <location>
        <begin position="160"/>
        <end position="327"/>
    </location>
</feature>
<evidence type="ECO:0000259" key="5">
    <source>
        <dbReference type="PROSITE" id="PS51898"/>
    </source>
</evidence>
<evidence type="ECO:0000256" key="2">
    <source>
        <dbReference type="ARBA" id="ARBA00023125"/>
    </source>
</evidence>
<dbReference type="EMBL" id="SOJN01000141">
    <property type="protein sequence ID" value="TET44038.1"/>
    <property type="molecule type" value="Genomic_DNA"/>
</dbReference>
<dbReference type="Gene3D" id="1.10.150.130">
    <property type="match status" value="1"/>
</dbReference>
<feature type="domain" description="Core-binding (CB)" evidence="6">
    <location>
        <begin position="57"/>
        <end position="139"/>
    </location>
</feature>
<dbReference type="InterPro" id="IPR057084">
    <property type="entry name" value="Int_N"/>
</dbReference>
<dbReference type="PROSITE" id="PS51900">
    <property type="entry name" value="CB"/>
    <property type="match status" value="1"/>
</dbReference>
<reference evidence="7 8" key="1">
    <citation type="submission" date="2019-03" db="EMBL/GenBank/DDBJ databases">
        <title>Metabolic potential of uncultured bacteria and archaea associated with petroleum seepage in deep-sea sediments.</title>
        <authorList>
            <person name="Dong X."/>
            <person name="Hubert C."/>
        </authorList>
    </citation>
    <scope>NUCLEOTIDE SEQUENCE [LARGE SCALE GENOMIC DNA]</scope>
    <source>
        <strain evidence="7">E44_bin18</strain>
    </source>
</reference>
<comment type="similarity">
    <text evidence="1">Belongs to the 'phage' integrase family.</text>
</comment>
<dbReference type="InterPro" id="IPR011010">
    <property type="entry name" value="DNA_brk_join_enz"/>
</dbReference>
<evidence type="ECO:0000256" key="4">
    <source>
        <dbReference type="PROSITE-ProRule" id="PRU01248"/>
    </source>
</evidence>
<evidence type="ECO:0000313" key="8">
    <source>
        <dbReference type="Proteomes" id="UP000315525"/>
    </source>
</evidence>
<dbReference type="GO" id="GO:0015074">
    <property type="term" value="P:DNA integration"/>
    <property type="evidence" value="ECO:0007669"/>
    <property type="project" value="InterPro"/>
</dbReference>
<sequence length="354" mass="41096">MRTYRRGKTWYLDYLHKGRRIRRAVGRSKRMAELALKDIEVKIAKGENLGVQERPRVLFRDCSAEYLQYSKTHKATSSSERDALSLKWLTAAFGDQYLFAITLRQIEQYMTERVEKGGVKGSTVNRELACLRHMLNKAVEWGYLNENPAKGIKMFKEPPGRVRFLEPAEIDKLLKECPPYLKPIVVTALNTGLRQSEILGLRWANVKLRTRTIMVLQTKNNEPRLVPINEPLHRELRRLYARRRGDFVFCDKDGKPYEKVYRGFKAACRRAGITDFTFHDLRHTFASHLAMADTNIRTIQELMGHKTIKMTMRYSHLSQQHLQEAVGLLGLRLSGEMQRQLRSPSTTEENDSIS</sequence>
<dbReference type="Pfam" id="PF00589">
    <property type="entry name" value="Phage_integrase"/>
    <property type="match status" value="1"/>
</dbReference>
<evidence type="ECO:0000259" key="6">
    <source>
        <dbReference type="PROSITE" id="PS51900"/>
    </source>
</evidence>
<evidence type="ECO:0000256" key="1">
    <source>
        <dbReference type="ARBA" id="ARBA00008857"/>
    </source>
</evidence>
<dbReference type="InterPro" id="IPR010998">
    <property type="entry name" value="Integrase_recombinase_N"/>
</dbReference>
<dbReference type="SUPFAM" id="SSF56349">
    <property type="entry name" value="DNA breaking-rejoining enzymes"/>
    <property type="match status" value="1"/>
</dbReference>
<dbReference type="InterPro" id="IPR050090">
    <property type="entry name" value="Tyrosine_recombinase_XerCD"/>
</dbReference>
<dbReference type="PROSITE" id="PS51898">
    <property type="entry name" value="TYR_RECOMBINASE"/>
    <property type="match status" value="1"/>
</dbReference>
<dbReference type="Proteomes" id="UP000315525">
    <property type="component" value="Unassembled WGS sequence"/>
</dbReference>